<dbReference type="EMBL" id="BLLF01001406">
    <property type="protein sequence ID" value="GFH19101.1"/>
    <property type="molecule type" value="Genomic_DNA"/>
</dbReference>
<feature type="non-terminal residue" evidence="1">
    <location>
        <position position="1"/>
    </location>
</feature>
<feature type="non-terminal residue" evidence="1">
    <location>
        <position position="118"/>
    </location>
</feature>
<gene>
    <name evidence="1" type="ORF">HaLaN_15998</name>
</gene>
<proteinExistence type="predicted"/>
<accession>A0A699ZAB9</accession>
<comment type="caution">
    <text evidence="1">The sequence shown here is derived from an EMBL/GenBank/DDBJ whole genome shotgun (WGS) entry which is preliminary data.</text>
</comment>
<organism evidence="1 2">
    <name type="scientific">Haematococcus lacustris</name>
    <name type="common">Green alga</name>
    <name type="synonym">Haematococcus pluvialis</name>
    <dbReference type="NCBI Taxonomy" id="44745"/>
    <lineage>
        <taxon>Eukaryota</taxon>
        <taxon>Viridiplantae</taxon>
        <taxon>Chlorophyta</taxon>
        <taxon>core chlorophytes</taxon>
        <taxon>Chlorophyceae</taxon>
        <taxon>CS clade</taxon>
        <taxon>Chlamydomonadales</taxon>
        <taxon>Haematococcaceae</taxon>
        <taxon>Haematococcus</taxon>
    </lineage>
</organism>
<evidence type="ECO:0000313" key="2">
    <source>
        <dbReference type="Proteomes" id="UP000485058"/>
    </source>
</evidence>
<name>A0A699ZAB9_HAELA</name>
<reference evidence="1 2" key="1">
    <citation type="submission" date="2020-02" db="EMBL/GenBank/DDBJ databases">
        <title>Draft genome sequence of Haematococcus lacustris strain NIES-144.</title>
        <authorList>
            <person name="Morimoto D."/>
            <person name="Nakagawa S."/>
            <person name="Yoshida T."/>
            <person name="Sawayama S."/>
        </authorList>
    </citation>
    <scope>NUCLEOTIDE SEQUENCE [LARGE SCALE GENOMIC DNA]</scope>
    <source>
        <strain evidence="1 2">NIES-144</strain>
    </source>
</reference>
<protein>
    <submittedName>
        <fullName evidence="1">Uncharacterized protein</fullName>
    </submittedName>
</protein>
<dbReference type="Proteomes" id="UP000485058">
    <property type="component" value="Unassembled WGS sequence"/>
</dbReference>
<keyword evidence="2" id="KW-1185">Reference proteome</keyword>
<evidence type="ECO:0000313" key="1">
    <source>
        <dbReference type="EMBL" id="GFH19101.1"/>
    </source>
</evidence>
<dbReference type="AlphaFoldDB" id="A0A699ZAB9"/>
<sequence>MPYNSTDCTNAIDLLFQPFIAQRAYTSRCTTSQSAVLQNGAQVATFSITWTLYFTLASDVTYFYLSATTQLWWLSLFQSNIGVSAGCGASGTYTDSVTVPGPSVPNPYVVASDSTTPA</sequence>